<dbReference type="GO" id="GO:0042565">
    <property type="term" value="C:RNA nuclear export complex"/>
    <property type="evidence" value="ECO:0007669"/>
    <property type="project" value="TreeGrafter"/>
</dbReference>
<protein>
    <recommendedName>
        <fullName evidence="3">Importin N-terminal domain-containing protein</fullName>
    </recommendedName>
</protein>
<accession>A0A6A6HNA3</accession>
<evidence type="ECO:0000259" key="3">
    <source>
        <dbReference type="PROSITE" id="PS50166"/>
    </source>
</evidence>
<evidence type="ECO:0000313" key="4">
    <source>
        <dbReference type="EMBL" id="KAF2239471.1"/>
    </source>
</evidence>
<organism evidence="4 5">
    <name type="scientific">Viridothelium virens</name>
    <name type="common">Speckled blister lichen</name>
    <name type="synonym">Trypethelium virens</name>
    <dbReference type="NCBI Taxonomy" id="1048519"/>
    <lineage>
        <taxon>Eukaryota</taxon>
        <taxon>Fungi</taxon>
        <taxon>Dikarya</taxon>
        <taxon>Ascomycota</taxon>
        <taxon>Pezizomycotina</taxon>
        <taxon>Dothideomycetes</taxon>
        <taxon>Dothideomycetes incertae sedis</taxon>
        <taxon>Trypetheliales</taxon>
        <taxon>Trypetheliaceae</taxon>
        <taxon>Viridothelium</taxon>
    </lineage>
</organism>
<dbReference type="InterPro" id="IPR016024">
    <property type="entry name" value="ARM-type_fold"/>
</dbReference>
<reference evidence="4" key="1">
    <citation type="journal article" date="2020" name="Stud. Mycol.">
        <title>101 Dothideomycetes genomes: a test case for predicting lifestyles and emergence of pathogens.</title>
        <authorList>
            <person name="Haridas S."/>
            <person name="Albert R."/>
            <person name="Binder M."/>
            <person name="Bloem J."/>
            <person name="Labutti K."/>
            <person name="Salamov A."/>
            <person name="Andreopoulos B."/>
            <person name="Baker S."/>
            <person name="Barry K."/>
            <person name="Bills G."/>
            <person name="Bluhm B."/>
            <person name="Cannon C."/>
            <person name="Castanera R."/>
            <person name="Culley D."/>
            <person name="Daum C."/>
            <person name="Ezra D."/>
            <person name="Gonzalez J."/>
            <person name="Henrissat B."/>
            <person name="Kuo A."/>
            <person name="Liang C."/>
            <person name="Lipzen A."/>
            <person name="Lutzoni F."/>
            <person name="Magnuson J."/>
            <person name="Mondo S."/>
            <person name="Nolan M."/>
            <person name="Ohm R."/>
            <person name="Pangilinan J."/>
            <person name="Park H.-J."/>
            <person name="Ramirez L."/>
            <person name="Alfaro M."/>
            <person name="Sun H."/>
            <person name="Tritt A."/>
            <person name="Yoshinaga Y."/>
            <person name="Zwiers L.-H."/>
            <person name="Turgeon B."/>
            <person name="Goodwin S."/>
            <person name="Spatafora J."/>
            <person name="Crous P."/>
            <person name="Grigoriev I."/>
        </authorList>
    </citation>
    <scope>NUCLEOTIDE SEQUENCE</scope>
    <source>
        <strain evidence="4">Tuck. ex Michener</strain>
    </source>
</reference>
<feature type="compositionally biased region" description="Basic and acidic residues" evidence="2">
    <location>
        <begin position="1212"/>
        <end position="1225"/>
    </location>
</feature>
<dbReference type="InterPro" id="IPR001494">
    <property type="entry name" value="Importin-beta_N"/>
</dbReference>
<dbReference type="OrthoDB" id="2215036at2759"/>
<dbReference type="Gene3D" id="1.25.10.10">
    <property type="entry name" value="Leucine-rich Repeat Variant"/>
    <property type="match status" value="1"/>
</dbReference>
<evidence type="ECO:0000256" key="2">
    <source>
        <dbReference type="SAM" id="MobiDB-lite"/>
    </source>
</evidence>
<dbReference type="InterPro" id="IPR011989">
    <property type="entry name" value="ARM-like"/>
</dbReference>
<dbReference type="GO" id="GO:0005634">
    <property type="term" value="C:nucleus"/>
    <property type="evidence" value="ECO:0007669"/>
    <property type="project" value="TreeGrafter"/>
</dbReference>
<dbReference type="AlphaFoldDB" id="A0A6A6HNA3"/>
<evidence type="ECO:0000313" key="5">
    <source>
        <dbReference type="Proteomes" id="UP000800092"/>
    </source>
</evidence>
<name>A0A6A6HNA3_VIRVR</name>
<dbReference type="GO" id="GO:0031267">
    <property type="term" value="F:small GTPase binding"/>
    <property type="evidence" value="ECO:0007669"/>
    <property type="project" value="InterPro"/>
</dbReference>
<evidence type="ECO:0000256" key="1">
    <source>
        <dbReference type="ARBA" id="ARBA00009466"/>
    </source>
</evidence>
<comment type="similarity">
    <text evidence="1">Belongs to the exportin family.</text>
</comment>
<dbReference type="SUPFAM" id="SSF48371">
    <property type="entry name" value="ARM repeat"/>
    <property type="match status" value="1"/>
</dbReference>
<dbReference type="GO" id="GO:0005049">
    <property type="term" value="F:nuclear export signal receptor activity"/>
    <property type="evidence" value="ECO:0007669"/>
    <property type="project" value="InterPro"/>
</dbReference>
<keyword evidence="5" id="KW-1185">Reference proteome</keyword>
<dbReference type="PROSITE" id="PS50166">
    <property type="entry name" value="IMPORTIN_B_NT"/>
    <property type="match status" value="1"/>
</dbReference>
<dbReference type="Proteomes" id="UP000800092">
    <property type="component" value="Unassembled WGS sequence"/>
</dbReference>
<dbReference type="PANTHER" id="PTHR11223:SF3">
    <property type="entry name" value="EXPORTIN-5"/>
    <property type="match status" value="1"/>
</dbReference>
<dbReference type="GO" id="GO:0003723">
    <property type="term" value="F:RNA binding"/>
    <property type="evidence" value="ECO:0007669"/>
    <property type="project" value="TreeGrafter"/>
</dbReference>
<dbReference type="EMBL" id="ML991772">
    <property type="protein sequence ID" value="KAF2239471.1"/>
    <property type="molecule type" value="Genomic_DNA"/>
</dbReference>
<dbReference type="GO" id="GO:0006611">
    <property type="term" value="P:protein export from nucleus"/>
    <property type="evidence" value="ECO:0007669"/>
    <property type="project" value="InterPro"/>
</dbReference>
<feature type="region of interest" description="Disordered" evidence="2">
    <location>
        <begin position="1"/>
        <end position="31"/>
    </location>
</feature>
<sequence length="1260" mass="142209">MNGNTDHFNNLNPPQVGGTTQHSQASSTSLHDLSQIHGALDAVYGPHSTNDQRQEATAFLEQAKRDSQAPHFGYGLASDQSQPASVRHYGLSLLEYPIKYKWEDLEEQDSSVLRSWVIQLAQNLDDNDAAFLRNKIAQLLEEVAKRSWAVEWLDLDTLLVELWQGSLTHKVLVLYVLEMLSDDIFNRDDAAAALREKELSKACVDIFVPTAVLNQHYPSRDVKVEVRCGDEGWISRLCGLLDWSLDNHPPKNDRVHSCIVKTLSCLKAAVTWIMPKALHATRCLDHLCKALSVADVGVQMATTEVLYAFYKRTQGPFIKEVEYTDLFTAMLLPDRVNLLKHVYQYSTVDIRDLDYPKYALCKKFTEVLSSIGEFIEERPSAIPPNGTDLTSFFDLLVEILRSPSLVVSIPVLHAWTRLLRCRAVTSSETVTRLIPVLLETCSSRLLRYESLPDDADDDISLFLCEDFDTVPERHAFLGNYRRYCMDIVEVIVRLKPFDAMYYILGQAERLFSNPYEGQVASAAAYGKKSIPFLRVEAQVTIIEAALKGYLRWLDDEETIDKEREAQCKALESYSEQWCRTILTIPMEDPAIKMKIIQTVTMFATKVLLRDSDLGMWVVEYLLSLDAANDFDISRHSEAAKSLEVQVTNDLGRLAILNANNLLRRYDQIEIRVKQILNDSSSDERRKAGCQALLFTIVQRATILDDGTRGPRLQAMLQPVKHAWQSTDVLSAASSYESFCAFLGLDQIVEFMTKQDFDKTEDWATCELNAEGKAKQAEIMARCDRIPLRLTKTMLAASTEKLKEDSSSFKTACLLWTDVLPVLLPSVLRLIGYSQAFTDLATWSHLPTEYQRLIRKVLTDRFWQAGISNESKEDFYARINGSRTSYEGFASTVRGSVRQIRETCYFILYGMTRLQEHFFGIPDLAEPLAQALFTNANGLSAHQLSVLLSMSSALIEECPRSLRPQFLPPMMINLFTNLDNRISADWDALERQKLEIVASGLLVEEMKSESILRQLTYSTITLIANILDHPNGSSRRRLPSLPSLEPTLRTFVLSHPAILEPLVLFSTHALRMRDIRSCTIVITVLRSIIPSFQDSPHAPSSPSITPSTIAAAPQVREFISTEVLKACITSLHEPYFVDLQRELASLIASILLLYGPTTSTPRDILLSLPGMSVEKVDRAFDRIIRRSKGDDKYQRAVVLDLLEGLRGVSIHEQGRMERSQRRERPKVQQRFMEVDSEVQGQGTGRAASPDLAGVADMFGDN</sequence>
<feature type="region of interest" description="Disordered" evidence="2">
    <location>
        <begin position="1212"/>
        <end position="1260"/>
    </location>
</feature>
<dbReference type="GO" id="GO:0005737">
    <property type="term" value="C:cytoplasm"/>
    <property type="evidence" value="ECO:0007669"/>
    <property type="project" value="TreeGrafter"/>
</dbReference>
<dbReference type="Pfam" id="PF19273">
    <property type="entry name" value="Exportin-5"/>
    <property type="match status" value="1"/>
</dbReference>
<dbReference type="Pfam" id="PF03810">
    <property type="entry name" value="IBN_N"/>
    <property type="match status" value="1"/>
</dbReference>
<dbReference type="InterPro" id="IPR045478">
    <property type="entry name" value="Exportin-5_C"/>
</dbReference>
<proteinExistence type="inferred from homology"/>
<feature type="domain" description="Importin N-terminal" evidence="3">
    <location>
        <begin position="56"/>
        <end position="142"/>
    </location>
</feature>
<dbReference type="PANTHER" id="PTHR11223">
    <property type="entry name" value="EXPORTIN 1/5"/>
    <property type="match status" value="1"/>
</dbReference>
<dbReference type="GO" id="GO:0006405">
    <property type="term" value="P:RNA export from nucleus"/>
    <property type="evidence" value="ECO:0007669"/>
    <property type="project" value="TreeGrafter"/>
</dbReference>
<dbReference type="InterPro" id="IPR045065">
    <property type="entry name" value="XPO1/5"/>
</dbReference>
<gene>
    <name evidence="4" type="ORF">EV356DRAFT_459269</name>
</gene>